<gene>
    <name evidence="2" type="ORF">EYF80_041692</name>
</gene>
<name>A0A4Z2G4E4_9TELE</name>
<evidence type="ECO:0000256" key="1">
    <source>
        <dbReference type="SAM" id="MobiDB-lite"/>
    </source>
</evidence>
<comment type="caution">
    <text evidence="2">The sequence shown here is derived from an EMBL/GenBank/DDBJ whole genome shotgun (WGS) entry which is preliminary data.</text>
</comment>
<dbReference type="Proteomes" id="UP000314294">
    <property type="component" value="Unassembled WGS sequence"/>
</dbReference>
<sequence>MREVQKQKRGRRLRKEIKGREPRSPGLRKYVRLVLPGIRKRWGERQQKDSLGVGGGGGGEKADGEPLLGEGGAALDHRAPQPPAGVSLALQRPVSWHKGGRAVLL</sequence>
<evidence type="ECO:0000313" key="2">
    <source>
        <dbReference type="EMBL" id="TNN48121.1"/>
    </source>
</evidence>
<dbReference type="AlphaFoldDB" id="A0A4Z2G4E4"/>
<feature type="region of interest" description="Disordered" evidence="1">
    <location>
        <begin position="1"/>
        <end position="25"/>
    </location>
</feature>
<protein>
    <submittedName>
        <fullName evidence="2">Uncharacterized protein</fullName>
    </submittedName>
</protein>
<reference evidence="2 3" key="1">
    <citation type="submission" date="2019-03" db="EMBL/GenBank/DDBJ databases">
        <title>First draft genome of Liparis tanakae, snailfish: a comprehensive survey of snailfish specific genes.</title>
        <authorList>
            <person name="Kim W."/>
            <person name="Song I."/>
            <person name="Jeong J.-H."/>
            <person name="Kim D."/>
            <person name="Kim S."/>
            <person name="Ryu S."/>
            <person name="Song J.Y."/>
            <person name="Lee S.K."/>
        </authorList>
    </citation>
    <scope>NUCLEOTIDE SEQUENCE [LARGE SCALE GENOMIC DNA]</scope>
    <source>
        <tissue evidence="2">Muscle</tissue>
    </source>
</reference>
<feature type="region of interest" description="Disordered" evidence="1">
    <location>
        <begin position="44"/>
        <end position="91"/>
    </location>
</feature>
<evidence type="ECO:0000313" key="3">
    <source>
        <dbReference type="Proteomes" id="UP000314294"/>
    </source>
</evidence>
<keyword evidence="3" id="KW-1185">Reference proteome</keyword>
<dbReference type="EMBL" id="SRLO01000710">
    <property type="protein sequence ID" value="TNN48121.1"/>
    <property type="molecule type" value="Genomic_DNA"/>
</dbReference>
<proteinExistence type="predicted"/>
<accession>A0A4Z2G4E4</accession>
<organism evidence="2 3">
    <name type="scientific">Liparis tanakae</name>
    <name type="common">Tanaka's snailfish</name>
    <dbReference type="NCBI Taxonomy" id="230148"/>
    <lineage>
        <taxon>Eukaryota</taxon>
        <taxon>Metazoa</taxon>
        <taxon>Chordata</taxon>
        <taxon>Craniata</taxon>
        <taxon>Vertebrata</taxon>
        <taxon>Euteleostomi</taxon>
        <taxon>Actinopterygii</taxon>
        <taxon>Neopterygii</taxon>
        <taxon>Teleostei</taxon>
        <taxon>Neoteleostei</taxon>
        <taxon>Acanthomorphata</taxon>
        <taxon>Eupercaria</taxon>
        <taxon>Perciformes</taxon>
        <taxon>Cottioidei</taxon>
        <taxon>Cottales</taxon>
        <taxon>Liparidae</taxon>
        <taxon>Liparis</taxon>
    </lineage>
</organism>